<comment type="caution">
    <text evidence="1">The sequence shown here is derived from an EMBL/GenBank/DDBJ whole genome shotgun (WGS) entry which is preliminary data.</text>
</comment>
<dbReference type="NCBIfam" id="NF047558">
    <property type="entry name" value="TPR_END_plus"/>
    <property type="match status" value="1"/>
</dbReference>
<name>M6Q8M6_9LEPT</name>
<dbReference type="EMBL" id="AHNU02000066">
    <property type="protein sequence ID" value="EMN88983.1"/>
    <property type="molecule type" value="Genomic_DNA"/>
</dbReference>
<keyword evidence="2" id="KW-1185">Reference proteome</keyword>
<dbReference type="InterPro" id="IPR019734">
    <property type="entry name" value="TPR_rpt"/>
</dbReference>
<dbReference type="Gene3D" id="1.25.40.10">
    <property type="entry name" value="Tetratricopeptide repeat domain"/>
    <property type="match status" value="1"/>
</dbReference>
<accession>M6Q8M6</accession>
<protein>
    <submittedName>
        <fullName evidence="1">Tetratricopeptide repeat protein</fullName>
    </submittedName>
</protein>
<dbReference type="InterPro" id="IPR011990">
    <property type="entry name" value="TPR-like_helical_dom_sf"/>
</dbReference>
<dbReference type="AlphaFoldDB" id="M6Q8M6"/>
<evidence type="ECO:0000313" key="1">
    <source>
        <dbReference type="EMBL" id="EMN88983.1"/>
    </source>
</evidence>
<gene>
    <name evidence="1" type="ORF">LEP1GSC108_3332</name>
</gene>
<evidence type="ECO:0000313" key="2">
    <source>
        <dbReference type="Proteomes" id="UP000012118"/>
    </source>
</evidence>
<sequence>MRPNFQKIKMILIYRAICRFSNQILKLCCSLLVKMNYEFDVIDFLVRHFRQNILFNKIRGQMNIILIFLSAILLFTCNKVESNKYLTDKYALTKRENKNQMAKALEFEKAGLAFYKNKKDADAISAYEKALEVYANGSIYFNYGNSLWNMGNLDLAIRSYEIAELLNYERKDLLYYNLACAYSKKEMEIKAFEYLDKAVNNGYKNFHRILTDDDLQYLRVDINWPSRKYLVDASKQFFLAEIKNLKQPISLHIATDGITFCPNGKFREVTAAGIGEVVLGTWRYDSSVNKVFMHSHSKSCIKPENSSIDPEGNICKPGYKICKDGSSEFECEEVDSEYELNWEDLIDRGGPPSRYTSCN</sequence>
<organism evidence="1 2">
    <name type="scientific">Leptospira weilii str. UI 13098</name>
    <dbReference type="NCBI Taxonomy" id="1088542"/>
    <lineage>
        <taxon>Bacteria</taxon>
        <taxon>Pseudomonadati</taxon>
        <taxon>Spirochaetota</taxon>
        <taxon>Spirochaetia</taxon>
        <taxon>Leptospirales</taxon>
        <taxon>Leptospiraceae</taxon>
        <taxon>Leptospira</taxon>
    </lineage>
</organism>
<dbReference type="SUPFAM" id="SSF48452">
    <property type="entry name" value="TPR-like"/>
    <property type="match status" value="1"/>
</dbReference>
<proteinExistence type="predicted"/>
<reference evidence="1 2" key="1">
    <citation type="submission" date="2013-01" db="EMBL/GenBank/DDBJ databases">
        <authorList>
            <person name="Harkins D.M."/>
            <person name="Durkin A.S."/>
            <person name="Brinkac L.M."/>
            <person name="Haft D.H."/>
            <person name="Selengut J.D."/>
            <person name="Sanka R."/>
            <person name="DePew J."/>
            <person name="Purushe J."/>
            <person name="Chanthongthip A."/>
            <person name="Lattana O."/>
            <person name="Phetsouvanh R."/>
            <person name="Newton P.N."/>
            <person name="Vinetz J.M."/>
            <person name="Sutton G.G."/>
            <person name="Nierman W.C."/>
            <person name="Fouts D.E."/>
        </authorList>
    </citation>
    <scope>NUCLEOTIDE SEQUENCE [LARGE SCALE GENOMIC DNA]</scope>
    <source>
        <strain evidence="1 2">UI 13098</strain>
    </source>
</reference>
<dbReference type="Proteomes" id="UP000012118">
    <property type="component" value="Unassembled WGS sequence"/>
</dbReference>
<dbReference type="Pfam" id="PF13181">
    <property type="entry name" value="TPR_8"/>
    <property type="match status" value="2"/>
</dbReference>